<evidence type="ECO:0000256" key="2">
    <source>
        <dbReference type="ARBA" id="ARBA00022679"/>
    </source>
</evidence>
<dbReference type="GO" id="GO:0009360">
    <property type="term" value="C:DNA polymerase III complex"/>
    <property type="evidence" value="ECO:0007669"/>
    <property type="project" value="TreeGrafter"/>
</dbReference>
<evidence type="ECO:0000256" key="3">
    <source>
        <dbReference type="ARBA" id="ARBA00022695"/>
    </source>
</evidence>
<proteinExistence type="inferred from homology"/>
<dbReference type="GO" id="GO:0003677">
    <property type="term" value="F:DNA binding"/>
    <property type="evidence" value="ECO:0007669"/>
    <property type="project" value="InterPro"/>
</dbReference>
<dbReference type="EMBL" id="CAEZSZ010000009">
    <property type="protein sequence ID" value="CAB4549407.1"/>
    <property type="molecule type" value="Genomic_DNA"/>
</dbReference>
<evidence type="ECO:0000256" key="1">
    <source>
        <dbReference type="ARBA" id="ARBA00012417"/>
    </source>
</evidence>
<evidence type="ECO:0000313" key="10">
    <source>
        <dbReference type="EMBL" id="CAB4627179.1"/>
    </source>
</evidence>
<keyword evidence="4" id="KW-0235">DNA replication</keyword>
<dbReference type="PANTHER" id="PTHR34388:SF1">
    <property type="entry name" value="DNA POLYMERASE III SUBUNIT DELTA"/>
    <property type="match status" value="1"/>
</dbReference>
<dbReference type="EMBL" id="CAEZVO010000009">
    <property type="protein sequence ID" value="CAB4627179.1"/>
    <property type="molecule type" value="Genomic_DNA"/>
</dbReference>
<evidence type="ECO:0000256" key="4">
    <source>
        <dbReference type="ARBA" id="ARBA00022705"/>
    </source>
</evidence>
<dbReference type="InterPro" id="IPR027417">
    <property type="entry name" value="P-loop_NTPase"/>
</dbReference>
<reference evidence="9" key="1">
    <citation type="submission" date="2020-05" db="EMBL/GenBank/DDBJ databases">
        <authorList>
            <person name="Chiriac C."/>
            <person name="Salcher M."/>
            <person name="Ghai R."/>
            <person name="Kavagutti S V."/>
        </authorList>
    </citation>
    <scope>NUCLEOTIDE SEQUENCE</scope>
</reference>
<dbReference type="EC" id="2.7.7.7" evidence="1"/>
<dbReference type="GO" id="GO:0006261">
    <property type="term" value="P:DNA-templated DNA replication"/>
    <property type="evidence" value="ECO:0007669"/>
    <property type="project" value="TreeGrafter"/>
</dbReference>
<organism evidence="9">
    <name type="scientific">freshwater metagenome</name>
    <dbReference type="NCBI Taxonomy" id="449393"/>
    <lineage>
        <taxon>unclassified sequences</taxon>
        <taxon>metagenomes</taxon>
        <taxon>ecological metagenomes</taxon>
    </lineage>
</organism>
<dbReference type="InterPro" id="IPR005790">
    <property type="entry name" value="DNA_polIII_delta"/>
</dbReference>
<feature type="domain" description="DNA polymerase III delta subunit-like C-terminal" evidence="8">
    <location>
        <begin position="200"/>
        <end position="311"/>
    </location>
</feature>
<evidence type="ECO:0000256" key="5">
    <source>
        <dbReference type="ARBA" id="ARBA00022932"/>
    </source>
</evidence>
<accession>A0A6J6CDS3</accession>
<dbReference type="SUPFAM" id="SSF48019">
    <property type="entry name" value="post-AAA+ oligomerization domain-like"/>
    <property type="match status" value="1"/>
</dbReference>
<keyword evidence="2" id="KW-0808">Transferase</keyword>
<dbReference type="AlphaFoldDB" id="A0A6J6CDS3"/>
<dbReference type="EMBL" id="CAEZWA010000013">
    <property type="protein sequence ID" value="CAB4638814.1"/>
    <property type="molecule type" value="Genomic_DNA"/>
</dbReference>
<dbReference type="Gene3D" id="1.20.272.10">
    <property type="match status" value="1"/>
</dbReference>
<evidence type="ECO:0000256" key="6">
    <source>
        <dbReference type="ARBA" id="ARBA00034754"/>
    </source>
</evidence>
<dbReference type="GO" id="GO:0003887">
    <property type="term" value="F:DNA-directed DNA polymerase activity"/>
    <property type="evidence" value="ECO:0007669"/>
    <property type="project" value="UniProtKB-KW"/>
</dbReference>
<dbReference type="NCBIfam" id="TIGR01128">
    <property type="entry name" value="holA"/>
    <property type="match status" value="1"/>
</dbReference>
<dbReference type="Pfam" id="PF21694">
    <property type="entry name" value="DNA_pol3_delta_C"/>
    <property type="match status" value="1"/>
</dbReference>
<comment type="catalytic activity">
    <reaction evidence="7">
        <text>DNA(n) + a 2'-deoxyribonucleoside 5'-triphosphate = DNA(n+1) + diphosphate</text>
        <dbReference type="Rhea" id="RHEA:22508"/>
        <dbReference type="Rhea" id="RHEA-COMP:17339"/>
        <dbReference type="Rhea" id="RHEA-COMP:17340"/>
        <dbReference type="ChEBI" id="CHEBI:33019"/>
        <dbReference type="ChEBI" id="CHEBI:61560"/>
        <dbReference type="ChEBI" id="CHEBI:173112"/>
        <dbReference type="EC" id="2.7.7.7"/>
    </reaction>
</comment>
<evidence type="ECO:0000313" key="11">
    <source>
        <dbReference type="EMBL" id="CAB4638814.1"/>
    </source>
</evidence>
<comment type="similarity">
    <text evidence="6">Belongs to the DNA polymerase HolA subunit family.</text>
</comment>
<evidence type="ECO:0000313" key="9">
    <source>
        <dbReference type="EMBL" id="CAB4549407.1"/>
    </source>
</evidence>
<protein>
    <recommendedName>
        <fullName evidence="1">DNA-directed DNA polymerase</fullName>
        <ecNumber evidence="1">2.7.7.7</ecNumber>
    </recommendedName>
</protein>
<sequence>MDWRNASPAPIVFVSGPEEYLASRAIRSIREDLRNKDSALEVHEINAADYAGGTLLNLTSPSLFAEPRLVLIRGVEKCSDELILDGLSYLADPTQDATVIIRHNGSSVRGKKLVEAIRESEFAAEISCAEIKKDSERQAFIQGEFAAAQRKITVGAVRALLDAFADDLAELAAACSQLLIDSAESITEEIVDEYYGGRVETNAFKVADAALAGKSGEAIALLRHALATGADPVPLVAAISMKIRQMAKIYGNRAASAASLGMAPWQIDRARKDLAGWSDDGLAETIKALATADAAAKGAERDPIYSLEKLINLISAKGIISVKQSGAN</sequence>
<keyword evidence="3" id="KW-0548">Nucleotidyltransferase</keyword>
<name>A0A6J6CDS3_9ZZZZ</name>
<dbReference type="InterPro" id="IPR008921">
    <property type="entry name" value="DNA_pol3_clamp-load_cplx_C"/>
</dbReference>
<evidence type="ECO:0000256" key="7">
    <source>
        <dbReference type="ARBA" id="ARBA00049244"/>
    </source>
</evidence>
<dbReference type="PANTHER" id="PTHR34388">
    <property type="entry name" value="DNA POLYMERASE III SUBUNIT DELTA"/>
    <property type="match status" value="1"/>
</dbReference>
<evidence type="ECO:0000259" key="8">
    <source>
        <dbReference type="Pfam" id="PF21694"/>
    </source>
</evidence>
<dbReference type="Gene3D" id="3.40.50.300">
    <property type="entry name" value="P-loop containing nucleotide triphosphate hydrolases"/>
    <property type="match status" value="1"/>
</dbReference>
<dbReference type="InterPro" id="IPR048466">
    <property type="entry name" value="DNA_pol3_delta-like_C"/>
</dbReference>
<keyword evidence="5" id="KW-0239">DNA-directed DNA polymerase</keyword>
<gene>
    <name evidence="9" type="ORF">UFOPK1561_00158</name>
    <name evidence="10" type="ORF">UFOPK2044_00147</name>
    <name evidence="11" type="ORF">UFOPK2165_00133</name>
</gene>
<dbReference type="SUPFAM" id="SSF52540">
    <property type="entry name" value="P-loop containing nucleoside triphosphate hydrolases"/>
    <property type="match status" value="1"/>
</dbReference>